<dbReference type="InterPro" id="IPR036163">
    <property type="entry name" value="HMA_dom_sf"/>
</dbReference>
<dbReference type="OMA" id="QFANLNM"/>
<dbReference type="SUPFAM" id="SSF55008">
    <property type="entry name" value="HMA, heavy metal-associated domain"/>
    <property type="match status" value="1"/>
</dbReference>
<evidence type="ECO:0000256" key="3">
    <source>
        <dbReference type="ARBA" id="ARBA00023288"/>
    </source>
</evidence>
<feature type="region of interest" description="Disordered" evidence="6">
    <location>
        <begin position="102"/>
        <end position="233"/>
    </location>
</feature>
<sequence>MSKQEFMKVQTCVLRVNIHCDGCKQKVKKLLQKIDGVFSVAIDSDQGKVTVSGSADPDTLIKKLEKNGKHAELWGFQKGPAQNQNQFQNLQNQFKNLQLDGGKVGKLDRSKSQKGGGGGAGGGKEQLKGGGQHAQLQQQQLQHLQQMVKGSAKDMKFPPKDQKSVKFNMNGHDEFDMSDHEFDDEDFDDEFDDDDEYDDDEDYDDDDDEGLGHGHGNSHGPPHGGYNNVPNKAMPMVMPNKVMHVNGNGPQGPYGKMVPMMGNVNGPPYGPKGMIDVHAMNDKKSSGSVKKGGTVDFPIEMMKGKGNGNHEGKNGNGGKKSGGNGKGGSGNSKGGKSKPSGDKNGEKKKSGGLRALFGFGKKSSTKEGSVFKKGGSNNGGGDKKSNNGKGGGGKQEKKKMKNDFDDFDIDFATANHGKGGGKGGKGSGAGGGGGGKMGQMGEMGRGGGGGVMGRMGPSGPVGQNGGGRSQMGMGPMGGSYPMMNGSGMPAVQGLPAQAMMNGGYYQGQGMGPGYGPGPGPINPYNQQQQLQQLQQQQQQQQYMAMMMNQQRGNVGNDMFQPMMYARPQPAVNYASHPVSDNYTHVFSDENTESCNVM</sequence>
<evidence type="ECO:0000256" key="4">
    <source>
        <dbReference type="ARBA" id="ARBA00023289"/>
    </source>
</evidence>
<keyword evidence="1" id="KW-0488">Methylation</keyword>
<keyword evidence="2" id="KW-0479">Metal-binding</keyword>
<feature type="domain" description="HMA" evidence="7">
    <location>
        <begin position="9"/>
        <end position="72"/>
    </location>
</feature>
<keyword evidence="4" id="KW-0636">Prenylation</keyword>
<dbReference type="PANTHER" id="PTHR45868">
    <property type="entry name" value="HEAVY METAL-ASSOCIATED ISOPRENYLATED PLANT PROTEIN 33-RELATED"/>
    <property type="match status" value="1"/>
</dbReference>
<reference evidence="8" key="1">
    <citation type="submission" date="2018-11" db="EMBL/GenBank/DDBJ databases">
        <authorList>
            <person name="Grassa J C."/>
        </authorList>
    </citation>
    <scope>NUCLEOTIDE SEQUENCE [LARGE SCALE GENOMIC DNA]</scope>
</reference>
<comment type="similarity">
    <text evidence="5">Belongs to the HIPP family.</text>
</comment>
<evidence type="ECO:0000256" key="5">
    <source>
        <dbReference type="ARBA" id="ARBA00024045"/>
    </source>
</evidence>
<feature type="compositionally biased region" description="Gly residues" evidence="6">
    <location>
        <begin position="314"/>
        <end position="333"/>
    </location>
</feature>
<evidence type="ECO:0000256" key="1">
    <source>
        <dbReference type="ARBA" id="ARBA00022481"/>
    </source>
</evidence>
<dbReference type="GO" id="GO:0046872">
    <property type="term" value="F:metal ion binding"/>
    <property type="evidence" value="ECO:0007669"/>
    <property type="project" value="UniProtKB-KW"/>
</dbReference>
<evidence type="ECO:0000313" key="8">
    <source>
        <dbReference type="EnsemblPlants" id="cds.novel_model_5118_5bd9a17a"/>
    </source>
</evidence>
<dbReference type="PANTHER" id="PTHR45868:SF83">
    <property type="entry name" value="HEAVY METAL-ASSOCIATED ISOPRENYLATED PLANT PROTEIN 33"/>
    <property type="match status" value="1"/>
</dbReference>
<feature type="compositionally biased region" description="Acidic residues" evidence="6">
    <location>
        <begin position="181"/>
        <end position="209"/>
    </location>
</feature>
<proteinExistence type="inferred from homology"/>
<dbReference type="EMBL" id="UZAU01000582">
    <property type="status" value="NOT_ANNOTATED_CDS"/>
    <property type="molecule type" value="Genomic_DNA"/>
</dbReference>
<dbReference type="OrthoDB" id="1194691at2759"/>
<evidence type="ECO:0000259" key="7">
    <source>
        <dbReference type="PROSITE" id="PS50846"/>
    </source>
</evidence>
<evidence type="ECO:0000256" key="6">
    <source>
        <dbReference type="SAM" id="MobiDB-lite"/>
    </source>
</evidence>
<dbReference type="Proteomes" id="UP000596661">
    <property type="component" value="Chromosome 6"/>
</dbReference>
<dbReference type="AlphaFoldDB" id="A0A803R4U7"/>
<dbReference type="InterPro" id="IPR006121">
    <property type="entry name" value="HMA_dom"/>
</dbReference>
<dbReference type="CDD" id="cd00371">
    <property type="entry name" value="HMA"/>
    <property type="match status" value="1"/>
</dbReference>
<evidence type="ECO:0000256" key="2">
    <source>
        <dbReference type="ARBA" id="ARBA00022723"/>
    </source>
</evidence>
<dbReference type="FunFam" id="3.30.70.100:FF:000008">
    <property type="entry name" value="Copper transport protein ATOX1"/>
    <property type="match status" value="1"/>
</dbReference>
<feature type="region of interest" description="Disordered" evidence="6">
    <location>
        <begin position="282"/>
        <end position="399"/>
    </location>
</feature>
<dbReference type="Pfam" id="PF00403">
    <property type="entry name" value="HMA"/>
    <property type="match status" value="1"/>
</dbReference>
<dbReference type="Gramene" id="novel_model_5118_5bd9a17a">
    <property type="protein sequence ID" value="cds.novel_model_5118_5bd9a17a"/>
    <property type="gene ID" value="novel_gene_2666_5bd9a17a"/>
</dbReference>
<feature type="compositionally biased region" description="Basic and acidic residues" evidence="6">
    <location>
        <begin position="151"/>
        <end position="164"/>
    </location>
</feature>
<dbReference type="Gene3D" id="3.30.70.100">
    <property type="match status" value="1"/>
</dbReference>
<feature type="compositionally biased region" description="Gly residues" evidence="6">
    <location>
        <begin position="114"/>
        <end position="132"/>
    </location>
</feature>
<keyword evidence="3" id="KW-0449">Lipoprotein</keyword>
<dbReference type="PROSITE" id="PS50846">
    <property type="entry name" value="HMA_2"/>
    <property type="match status" value="1"/>
</dbReference>
<keyword evidence="9" id="KW-1185">Reference proteome</keyword>
<protein>
    <recommendedName>
        <fullName evidence="7">HMA domain-containing protein</fullName>
    </recommendedName>
</protein>
<feature type="compositionally biased region" description="Gly residues" evidence="6">
    <location>
        <begin position="417"/>
        <end position="453"/>
    </location>
</feature>
<feature type="compositionally biased region" description="Basic and acidic residues" evidence="6">
    <location>
        <begin position="171"/>
        <end position="180"/>
    </location>
</feature>
<accession>A0A803R4U7</accession>
<gene>
    <name evidence="8" type="primary">LOC115718889</name>
</gene>
<evidence type="ECO:0000313" key="9">
    <source>
        <dbReference type="Proteomes" id="UP000596661"/>
    </source>
</evidence>
<reference evidence="8" key="2">
    <citation type="submission" date="2021-03" db="UniProtKB">
        <authorList>
            <consortium name="EnsemblPlants"/>
        </authorList>
    </citation>
    <scope>IDENTIFICATION</scope>
</reference>
<name>A0A803R4U7_CANSA</name>
<dbReference type="EnsemblPlants" id="novel_model_5118_5bd9a17a">
    <property type="protein sequence ID" value="cds.novel_model_5118_5bd9a17a"/>
    <property type="gene ID" value="novel_gene_2666_5bd9a17a"/>
</dbReference>
<feature type="region of interest" description="Disordered" evidence="6">
    <location>
        <begin position="414"/>
        <end position="470"/>
    </location>
</feature>
<organism evidence="8 9">
    <name type="scientific">Cannabis sativa</name>
    <name type="common">Hemp</name>
    <name type="synonym">Marijuana</name>
    <dbReference type="NCBI Taxonomy" id="3483"/>
    <lineage>
        <taxon>Eukaryota</taxon>
        <taxon>Viridiplantae</taxon>
        <taxon>Streptophyta</taxon>
        <taxon>Embryophyta</taxon>
        <taxon>Tracheophyta</taxon>
        <taxon>Spermatophyta</taxon>
        <taxon>Magnoliopsida</taxon>
        <taxon>eudicotyledons</taxon>
        <taxon>Gunneridae</taxon>
        <taxon>Pentapetalae</taxon>
        <taxon>rosids</taxon>
        <taxon>fabids</taxon>
        <taxon>Rosales</taxon>
        <taxon>Cannabaceae</taxon>
        <taxon>Cannabis</taxon>
    </lineage>
</organism>
<feature type="compositionally biased region" description="Low complexity" evidence="6">
    <location>
        <begin position="133"/>
        <end position="146"/>
    </location>
</feature>
<feature type="compositionally biased region" description="Basic and acidic residues" evidence="6">
    <location>
        <begin position="339"/>
        <end position="349"/>
    </location>
</feature>